<comment type="caution">
    <text evidence="5">The sequence shown here is derived from an EMBL/GenBank/DDBJ whole genome shotgun (WGS) entry which is preliminary data.</text>
</comment>
<comment type="similarity">
    <text evidence="2">Belongs to the HAD-like hydrolase superfamily.</text>
</comment>
<organism evidence="5 6">
    <name type="scientific">Natronoglomus mannanivorans</name>
    <dbReference type="NCBI Taxonomy" id="2979990"/>
    <lineage>
        <taxon>Archaea</taxon>
        <taxon>Methanobacteriati</taxon>
        <taxon>Methanobacteriota</taxon>
        <taxon>Stenosarchaea group</taxon>
        <taxon>Halobacteria</taxon>
        <taxon>Halobacteriales</taxon>
        <taxon>Natrialbaceae</taxon>
        <taxon>Natronoglomus</taxon>
    </lineage>
</organism>
<dbReference type="RefSeq" id="WP_338005348.1">
    <property type="nucleotide sequence ID" value="NZ_JAOPKA010000016.1"/>
</dbReference>
<name>A0AAP2Z1H7_9EURY</name>
<dbReference type="Pfam" id="PF00702">
    <property type="entry name" value="Hydrolase"/>
    <property type="match status" value="1"/>
</dbReference>
<dbReference type="PANTHER" id="PTHR46470">
    <property type="entry name" value="N-ACYLNEURAMINATE-9-PHOSPHATASE"/>
    <property type="match status" value="1"/>
</dbReference>
<dbReference type="Gene3D" id="1.20.120.710">
    <property type="entry name" value="Haloacid dehalogenase hydrolase-like domain"/>
    <property type="match status" value="1"/>
</dbReference>
<dbReference type="InterPro" id="IPR023214">
    <property type="entry name" value="HAD_sf"/>
</dbReference>
<evidence type="ECO:0000313" key="5">
    <source>
        <dbReference type="EMBL" id="MCU4743529.1"/>
    </source>
</evidence>
<keyword evidence="3 5" id="KW-0378">Hydrolase</keyword>
<sequence length="228" mass="24900">MTAPIDAICFDLDDTLCTYRRSPQSVLEIAFEDVGVSPLFPASEYYDRFEAYLEESTDVVDLRERCFGDLAVEAGADRATGEAVARAYTAERVPHDVELLAGARETIDRLAEDGEYRLALVTNGSPEMQRRKLETVGLEDDFETVVYAGYDAPAKPAPEPFELALEALETTPDRAVHVGNSLSSDVAGARAAGLRSVWIPDDEEAATPDLKPDWALESLSELAASPPW</sequence>
<dbReference type="InterPro" id="IPR036412">
    <property type="entry name" value="HAD-like_sf"/>
</dbReference>
<dbReference type="NCBIfam" id="TIGR01549">
    <property type="entry name" value="HAD-SF-IA-v1"/>
    <property type="match status" value="1"/>
</dbReference>
<dbReference type="PRINTS" id="PR00413">
    <property type="entry name" value="HADHALOGNASE"/>
</dbReference>
<dbReference type="GO" id="GO:0044281">
    <property type="term" value="P:small molecule metabolic process"/>
    <property type="evidence" value="ECO:0007669"/>
    <property type="project" value="UniProtKB-ARBA"/>
</dbReference>
<dbReference type="EMBL" id="JAOPKA010000016">
    <property type="protein sequence ID" value="MCU4743529.1"/>
    <property type="molecule type" value="Genomic_DNA"/>
</dbReference>
<dbReference type="InterPro" id="IPR006439">
    <property type="entry name" value="HAD-SF_hydro_IA"/>
</dbReference>
<accession>A0AAP2Z1H7</accession>
<protein>
    <submittedName>
        <fullName evidence="5">HAD family hydrolase</fullName>
    </submittedName>
</protein>
<dbReference type="Gene3D" id="3.40.50.1000">
    <property type="entry name" value="HAD superfamily/HAD-like"/>
    <property type="match status" value="1"/>
</dbReference>
<keyword evidence="4" id="KW-0460">Magnesium</keyword>
<proteinExistence type="inferred from homology"/>
<gene>
    <name evidence="5" type="ORF">OB960_19270</name>
</gene>
<evidence type="ECO:0000256" key="3">
    <source>
        <dbReference type="ARBA" id="ARBA00022801"/>
    </source>
</evidence>
<dbReference type="InterPro" id="IPR051400">
    <property type="entry name" value="HAD-like_hydrolase"/>
</dbReference>
<reference evidence="5" key="1">
    <citation type="submission" date="2022-09" db="EMBL/GenBank/DDBJ databases">
        <title>Enrichment on poylsaccharides allowed isolation of novel metabolic and taxonomic groups of Haloarchaea.</title>
        <authorList>
            <person name="Sorokin D.Y."/>
            <person name="Elcheninov A.G."/>
            <person name="Khizhniak T.V."/>
            <person name="Kolganova T.V."/>
            <person name="Kublanov I.V."/>
        </authorList>
    </citation>
    <scope>NUCLEOTIDE SEQUENCE</scope>
    <source>
        <strain evidence="5">AArc-xg1-1</strain>
    </source>
</reference>
<dbReference type="AlphaFoldDB" id="A0AAP2Z1H7"/>
<dbReference type="SFLD" id="SFLDG01135">
    <property type="entry name" value="C1.5.6:_HAD__Beta-PGM__Phospha"/>
    <property type="match status" value="1"/>
</dbReference>
<evidence type="ECO:0000256" key="1">
    <source>
        <dbReference type="ARBA" id="ARBA00001946"/>
    </source>
</evidence>
<evidence type="ECO:0000256" key="4">
    <source>
        <dbReference type="ARBA" id="ARBA00022842"/>
    </source>
</evidence>
<dbReference type="GO" id="GO:0016787">
    <property type="term" value="F:hydrolase activity"/>
    <property type="evidence" value="ECO:0007669"/>
    <property type="project" value="UniProtKB-KW"/>
</dbReference>
<dbReference type="Proteomes" id="UP001321018">
    <property type="component" value="Unassembled WGS sequence"/>
</dbReference>
<dbReference type="SFLD" id="SFLDS00003">
    <property type="entry name" value="Haloacid_Dehalogenase"/>
    <property type="match status" value="1"/>
</dbReference>
<evidence type="ECO:0000313" key="6">
    <source>
        <dbReference type="Proteomes" id="UP001321018"/>
    </source>
</evidence>
<dbReference type="SFLD" id="SFLDG01129">
    <property type="entry name" value="C1.5:_HAD__Beta-PGM__Phosphata"/>
    <property type="match status" value="1"/>
</dbReference>
<dbReference type="SUPFAM" id="SSF56784">
    <property type="entry name" value="HAD-like"/>
    <property type="match status" value="1"/>
</dbReference>
<comment type="cofactor">
    <cofactor evidence="1">
        <name>Mg(2+)</name>
        <dbReference type="ChEBI" id="CHEBI:18420"/>
    </cofactor>
</comment>
<evidence type="ECO:0000256" key="2">
    <source>
        <dbReference type="ARBA" id="ARBA00007958"/>
    </source>
</evidence>